<organism evidence="1 2">
    <name type="scientific">Romanomermis culicivorax</name>
    <name type="common">Nematode worm</name>
    <dbReference type="NCBI Taxonomy" id="13658"/>
    <lineage>
        <taxon>Eukaryota</taxon>
        <taxon>Metazoa</taxon>
        <taxon>Ecdysozoa</taxon>
        <taxon>Nematoda</taxon>
        <taxon>Enoplea</taxon>
        <taxon>Dorylaimia</taxon>
        <taxon>Mermithida</taxon>
        <taxon>Mermithoidea</taxon>
        <taxon>Mermithidae</taxon>
        <taxon>Romanomermis</taxon>
    </lineage>
</organism>
<protein>
    <submittedName>
        <fullName evidence="2">Uncharacterized protein</fullName>
    </submittedName>
</protein>
<dbReference type="AlphaFoldDB" id="A0A915HZY1"/>
<evidence type="ECO:0000313" key="1">
    <source>
        <dbReference type="Proteomes" id="UP000887565"/>
    </source>
</evidence>
<accession>A0A915HZY1</accession>
<name>A0A915HZY1_ROMCU</name>
<evidence type="ECO:0000313" key="2">
    <source>
        <dbReference type="WBParaSite" id="nRc.2.0.1.t07004-RA"/>
    </source>
</evidence>
<sequence length="60" mass="7150">MVTVEDEFCELDQNQVHKKILIFNCNDQICEALYFIQLRTLRYSKGARDVVTTNEFMIFD</sequence>
<proteinExistence type="predicted"/>
<keyword evidence="1" id="KW-1185">Reference proteome</keyword>
<reference evidence="2" key="1">
    <citation type="submission" date="2022-11" db="UniProtKB">
        <authorList>
            <consortium name="WormBaseParasite"/>
        </authorList>
    </citation>
    <scope>IDENTIFICATION</scope>
</reference>
<dbReference type="Proteomes" id="UP000887565">
    <property type="component" value="Unplaced"/>
</dbReference>
<dbReference type="WBParaSite" id="nRc.2.0.1.t07004-RA">
    <property type="protein sequence ID" value="nRc.2.0.1.t07004-RA"/>
    <property type="gene ID" value="nRc.2.0.1.g07004"/>
</dbReference>